<dbReference type="Proteomes" id="UP001207468">
    <property type="component" value="Unassembled WGS sequence"/>
</dbReference>
<evidence type="ECO:0000313" key="1">
    <source>
        <dbReference type="EMBL" id="KAI9452394.1"/>
    </source>
</evidence>
<reference evidence="1" key="1">
    <citation type="submission" date="2021-03" db="EMBL/GenBank/DDBJ databases">
        <title>Evolutionary priming and transition to the ectomycorrhizal habit in an iconic lineage of mushroom-forming fungi: is preadaptation a requirement?</title>
        <authorList>
            <consortium name="DOE Joint Genome Institute"/>
            <person name="Looney B.P."/>
            <person name="Miyauchi S."/>
            <person name="Morin E."/>
            <person name="Drula E."/>
            <person name="Courty P.E."/>
            <person name="Chicoki N."/>
            <person name="Fauchery L."/>
            <person name="Kohler A."/>
            <person name="Kuo A."/>
            <person name="LaButti K."/>
            <person name="Pangilinan J."/>
            <person name="Lipzen A."/>
            <person name="Riley R."/>
            <person name="Andreopoulos W."/>
            <person name="He G."/>
            <person name="Johnson J."/>
            <person name="Barry K.W."/>
            <person name="Grigoriev I.V."/>
            <person name="Nagy L."/>
            <person name="Hibbett D."/>
            <person name="Henrissat B."/>
            <person name="Matheny P.B."/>
            <person name="Labbe J."/>
            <person name="Martin A.F."/>
        </authorList>
    </citation>
    <scope>NUCLEOTIDE SEQUENCE</scope>
    <source>
        <strain evidence="1">BPL698</strain>
    </source>
</reference>
<dbReference type="EMBL" id="JAGFNK010000337">
    <property type="protein sequence ID" value="KAI9452394.1"/>
    <property type="molecule type" value="Genomic_DNA"/>
</dbReference>
<organism evidence="1 2">
    <name type="scientific">Russula earlei</name>
    <dbReference type="NCBI Taxonomy" id="71964"/>
    <lineage>
        <taxon>Eukaryota</taxon>
        <taxon>Fungi</taxon>
        <taxon>Dikarya</taxon>
        <taxon>Basidiomycota</taxon>
        <taxon>Agaricomycotina</taxon>
        <taxon>Agaricomycetes</taxon>
        <taxon>Russulales</taxon>
        <taxon>Russulaceae</taxon>
        <taxon>Russula</taxon>
    </lineage>
</organism>
<accession>A0ACC0TY25</accession>
<comment type="caution">
    <text evidence="1">The sequence shown here is derived from an EMBL/GenBank/DDBJ whole genome shotgun (WGS) entry which is preliminary data.</text>
</comment>
<evidence type="ECO:0000313" key="2">
    <source>
        <dbReference type="Proteomes" id="UP001207468"/>
    </source>
</evidence>
<protein>
    <submittedName>
        <fullName evidence="1">Uncharacterized protein</fullName>
    </submittedName>
</protein>
<sequence length="605" mass="67596">MTPHRHTGVVIDYSDKSFFPSAGTPIISTSVFNPKMLDASTRDVVESLSNRDKTSVLLYAMERLPMHAESRTVIENGVQSCLQVSSTHQEKVIQARLLRAKARFVADSRGAAHQDLQEILRLDPNNREARELLLPLSGEISTCGQCRMPAHMRFSNEIWSEITSFLPRRDLRSLLLIPHSAPFRDVCLQFGTALSDTGQSQDVAEINKWHAQRSADILIRIVSNTEYAGLIKSLSVRADGPDMNSFQTALLAKVLPKLSNLKVFRCQLDKDALVSLLSVLEKSHPKLQGLVIDLPNYCLPPLPTFHYLTRFVSSGAIDSAGANVDSFLSAQTVALHTLAIRLSHRPPTSFLPTGNLRNLYLTLGICDSDFLTQLLANGRQLEALRLDIKVDHGSQLSTVFRAYAGSDSLPSLRKLSFVLTTGTRNYADPDLFPAVVEFVRGFRMLEALCISNPGDLDGFGYDAVVWGVLSSLVNLRALSIDIPTDLPPALSAWIIPRGVTVLDLRVAKDATADIGKLWLGLPSGLKFLAFPVSRSDIHEFLYDGLPALRLVRLRSGKLYTVHGEGNKRELERWPDRRERYYFDDYLEQLDLGELRFLYPRFAWVW</sequence>
<keyword evidence="2" id="KW-1185">Reference proteome</keyword>
<proteinExistence type="predicted"/>
<gene>
    <name evidence="1" type="ORF">F5148DRAFT_1236194</name>
</gene>
<name>A0ACC0TY25_9AGAM</name>